<evidence type="ECO:0000313" key="2">
    <source>
        <dbReference type="Proteomes" id="UP000198367"/>
    </source>
</evidence>
<dbReference type="EMBL" id="CP022358">
    <property type="protein sequence ID" value="ASK70506.1"/>
    <property type="molecule type" value="Genomic_DNA"/>
</dbReference>
<dbReference type="AlphaFoldDB" id="A0A220URF2"/>
<dbReference type="Proteomes" id="UP000198367">
    <property type="component" value="Chromosome"/>
</dbReference>
<organism evidence="1 2">
    <name type="scientific">Shewanella bicestrii</name>
    <dbReference type="NCBI Taxonomy" id="2018305"/>
    <lineage>
        <taxon>Bacteria</taxon>
        <taxon>Pseudomonadati</taxon>
        <taxon>Pseudomonadota</taxon>
        <taxon>Gammaproteobacteria</taxon>
        <taxon>Alteromonadales</taxon>
        <taxon>Shewanellaceae</taxon>
        <taxon>Shewanella</taxon>
    </lineage>
</organism>
<proteinExistence type="predicted"/>
<keyword evidence="2" id="KW-1185">Reference proteome</keyword>
<dbReference type="KEGG" id="sbj:CF168_17475"/>
<accession>A0A220URF2</accession>
<sequence>MFLFGVIFDWISHKLSKEAIKDCLKRECLYTAIFYGVLWRLATPFAFWRANTIINHVMRS</sequence>
<evidence type="ECO:0000313" key="1">
    <source>
        <dbReference type="EMBL" id="ASK70506.1"/>
    </source>
</evidence>
<name>A0A220URF2_9GAMM</name>
<protein>
    <submittedName>
        <fullName evidence="1">Uncharacterized protein</fullName>
    </submittedName>
</protein>
<reference evidence="1 2" key="1">
    <citation type="submission" date="2017-07" db="EMBL/GenBank/DDBJ databases">
        <title>Phenotypical and genomic characterization of a clinical isolate of Shewanella bicestrii sp. nov. producing an extended-spectrum beta-lactamase and a new oxacillinase variant.</title>
        <authorList>
            <person name="Jousset A.B."/>
            <person name="Bonnin R.A."/>
            <person name="Girlich D."/>
            <person name="Dabos L."/>
            <person name="Potron A."/>
            <person name="Dortet L."/>
            <person name="Glaser P."/>
            <person name="Naas T."/>
        </authorList>
    </citation>
    <scope>NUCLEOTIDE SEQUENCE [LARGE SCALE GENOMIC DNA]</scope>
    <source>
        <strain evidence="1 2">JAB-1</strain>
    </source>
</reference>
<gene>
    <name evidence="1" type="ORF">CF168_17475</name>
</gene>